<gene>
    <name evidence="2" type="ORF">GCM10007977_076100</name>
</gene>
<reference evidence="2" key="2">
    <citation type="submission" date="2020-09" db="EMBL/GenBank/DDBJ databases">
        <authorList>
            <person name="Sun Q."/>
            <person name="Ohkuma M."/>
        </authorList>
    </citation>
    <scope>NUCLEOTIDE SEQUENCE</scope>
    <source>
        <strain evidence="2">JCM 19831</strain>
    </source>
</reference>
<feature type="compositionally biased region" description="Low complexity" evidence="1">
    <location>
        <begin position="160"/>
        <end position="176"/>
    </location>
</feature>
<sequence>MPVAPPATAIVRPLCAFTTRTVRPAAGATEPGGAEAPGVAGAGVPGRLAGAVVRAGAPGVDGGVTGVPLRPGAGLGMTAGAEEVVEWSGAGRSGTGPYCPGGGASSGLWLAVLADPGAGQSTGAAHAAVVSANVSTAMRGNRRRDARRGARCEMIGGRSGNSASSVDQSVSAAALVRPEALDDSGNRRTAP</sequence>
<reference evidence="2" key="1">
    <citation type="journal article" date="2014" name="Int. J. Syst. Evol. Microbiol.">
        <title>Complete genome sequence of Corynebacterium casei LMG S-19264T (=DSM 44701T), isolated from a smear-ripened cheese.</title>
        <authorList>
            <consortium name="US DOE Joint Genome Institute (JGI-PGF)"/>
            <person name="Walter F."/>
            <person name="Albersmeier A."/>
            <person name="Kalinowski J."/>
            <person name="Ruckert C."/>
        </authorList>
    </citation>
    <scope>NUCLEOTIDE SEQUENCE</scope>
    <source>
        <strain evidence="2">JCM 19831</strain>
    </source>
</reference>
<dbReference type="Proteomes" id="UP000642070">
    <property type="component" value="Unassembled WGS sequence"/>
</dbReference>
<dbReference type="AlphaFoldDB" id="A0A917U8W1"/>
<dbReference type="EMBL" id="BMPI01000048">
    <property type="protein sequence ID" value="GGM63290.1"/>
    <property type="molecule type" value="Genomic_DNA"/>
</dbReference>
<organism evidence="2 3">
    <name type="scientific">Dactylosporangium sucinum</name>
    <dbReference type="NCBI Taxonomy" id="1424081"/>
    <lineage>
        <taxon>Bacteria</taxon>
        <taxon>Bacillati</taxon>
        <taxon>Actinomycetota</taxon>
        <taxon>Actinomycetes</taxon>
        <taxon>Micromonosporales</taxon>
        <taxon>Micromonosporaceae</taxon>
        <taxon>Dactylosporangium</taxon>
    </lineage>
</organism>
<evidence type="ECO:0000313" key="3">
    <source>
        <dbReference type="Proteomes" id="UP000642070"/>
    </source>
</evidence>
<comment type="caution">
    <text evidence="2">The sequence shown here is derived from an EMBL/GenBank/DDBJ whole genome shotgun (WGS) entry which is preliminary data.</text>
</comment>
<evidence type="ECO:0000256" key="1">
    <source>
        <dbReference type="SAM" id="MobiDB-lite"/>
    </source>
</evidence>
<evidence type="ECO:0000313" key="2">
    <source>
        <dbReference type="EMBL" id="GGM63290.1"/>
    </source>
</evidence>
<accession>A0A917U8W1</accession>
<feature type="region of interest" description="Disordered" evidence="1">
    <location>
        <begin position="139"/>
        <end position="191"/>
    </location>
</feature>
<name>A0A917U8W1_9ACTN</name>
<proteinExistence type="predicted"/>
<keyword evidence="3" id="KW-1185">Reference proteome</keyword>
<protein>
    <submittedName>
        <fullName evidence="2">Uncharacterized protein</fullName>
    </submittedName>
</protein>